<evidence type="ECO:0000313" key="4">
    <source>
        <dbReference type="EMBL" id="EAL63914.1"/>
    </source>
</evidence>
<dbReference type="InterPro" id="IPR001345">
    <property type="entry name" value="PG/BPGM_mutase_AS"/>
</dbReference>
<dbReference type="SMR" id="Q54KU1"/>
<evidence type="ECO:0000256" key="1">
    <source>
        <dbReference type="ARBA" id="ARBA00023152"/>
    </source>
</evidence>
<dbReference type="CDD" id="cd07067">
    <property type="entry name" value="HP_PGM_like"/>
    <property type="match status" value="1"/>
</dbReference>
<comment type="caution">
    <text evidence="4">The sequence shown here is derived from an EMBL/GenBank/DDBJ whole genome shotgun (WGS) entry which is preliminary data.</text>
</comment>
<reference evidence="4 5" key="1">
    <citation type="journal article" date="2005" name="Nature">
        <title>The genome of the social amoeba Dictyostelium discoideum.</title>
        <authorList>
            <consortium name="The Dictyostelium discoideum Sequencing Consortium"/>
            <person name="Eichinger L."/>
            <person name="Pachebat J.A."/>
            <person name="Glockner G."/>
            <person name="Rajandream M.A."/>
            <person name="Sucgang R."/>
            <person name="Berriman M."/>
            <person name="Song J."/>
            <person name="Olsen R."/>
            <person name="Szafranski K."/>
            <person name="Xu Q."/>
            <person name="Tunggal B."/>
            <person name="Kummerfeld S."/>
            <person name="Madera M."/>
            <person name="Konfortov B.A."/>
            <person name="Rivero F."/>
            <person name="Bankier A.T."/>
            <person name="Lehmann R."/>
            <person name="Hamlin N."/>
            <person name="Davies R."/>
            <person name="Gaudet P."/>
            <person name="Fey P."/>
            <person name="Pilcher K."/>
            <person name="Chen G."/>
            <person name="Saunders D."/>
            <person name="Sodergren E."/>
            <person name="Davis P."/>
            <person name="Kerhornou A."/>
            <person name="Nie X."/>
            <person name="Hall N."/>
            <person name="Anjard C."/>
            <person name="Hemphill L."/>
            <person name="Bason N."/>
            <person name="Farbrother P."/>
            <person name="Desany B."/>
            <person name="Just E."/>
            <person name="Morio T."/>
            <person name="Rost R."/>
            <person name="Churcher C."/>
            <person name="Cooper J."/>
            <person name="Haydock S."/>
            <person name="van Driessche N."/>
            <person name="Cronin A."/>
            <person name="Goodhead I."/>
            <person name="Muzny D."/>
            <person name="Mourier T."/>
            <person name="Pain A."/>
            <person name="Lu M."/>
            <person name="Harper D."/>
            <person name="Lindsay R."/>
            <person name="Hauser H."/>
            <person name="James K."/>
            <person name="Quiles M."/>
            <person name="Madan Babu M."/>
            <person name="Saito T."/>
            <person name="Buchrieser C."/>
            <person name="Wardroper A."/>
            <person name="Felder M."/>
            <person name="Thangavelu M."/>
            <person name="Johnson D."/>
            <person name="Knights A."/>
            <person name="Loulseged H."/>
            <person name="Mungall K."/>
            <person name="Oliver K."/>
            <person name="Price C."/>
            <person name="Quail M.A."/>
            <person name="Urushihara H."/>
            <person name="Hernandez J."/>
            <person name="Rabbinowitsch E."/>
            <person name="Steffen D."/>
            <person name="Sanders M."/>
            <person name="Ma J."/>
            <person name="Kohara Y."/>
            <person name="Sharp S."/>
            <person name="Simmonds M."/>
            <person name="Spiegler S."/>
            <person name="Tivey A."/>
            <person name="Sugano S."/>
            <person name="White B."/>
            <person name="Walker D."/>
            <person name="Woodward J."/>
            <person name="Winckler T."/>
            <person name="Tanaka Y."/>
            <person name="Shaulsky G."/>
            <person name="Schleicher M."/>
            <person name="Weinstock G."/>
            <person name="Rosenthal A."/>
            <person name="Cox E.C."/>
            <person name="Chisholm R.L."/>
            <person name="Gibbs R."/>
            <person name="Loomis W.F."/>
            <person name="Platzer M."/>
            <person name="Kay R.R."/>
            <person name="Williams J."/>
            <person name="Dear P.H."/>
            <person name="Noegel A.A."/>
            <person name="Barrell B."/>
            <person name="Kuspa A."/>
        </authorList>
    </citation>
    <scope>NUCLEOTIDE SEQUENCE [LARGE SCALE GENOMIC DNA]</scope>
    <source>
        <strain evidence="4 5">AX4</strain>
    </source>
</reference>
<name>Q54KU1_DICDI</name>
<dbReference type="InterPro" id="IPR013078">
    <property type="entry name" value="His_Pase_superF_clade-1"/>
</dbReference>
<evidence type="ECO:0000313" key="5">
    <source>
        <dbReference type="Proteomes" id="UP000002195"/>
    </source>
</evidence>
<dbReference type="KEGG" id="ddi:DDB_G0287099"/>
<dbReference type="InParanoid" id="Q54KU1"/>
<dbReference type="PROSITE" id="PS00175">
    <property type="entry name" value="PG_MUTASE"/>
    <property type="match status" value="1"/>
</dbReference>
<dbReference type="Proteomes" id="UP000002195">
    <property type="component" value="Unassembled WGS sequence"/>
</dbReference>
<dbReference type="PaxDb" id="44689-DDB0232213"/>
<dbReference type="HOGENOM" id="CLU_039184_1_2_1"/>
<dbReference type="VEuPathDB" id="AmoebaDB:DDB_G0287099"/>
<evidence type="ECO:0000256" key="3">
    <source>
        <dbReference type="PIRSR" id="PIRSR613078-2"/>
    </source>
</evidence>
<dbReference type="InterPro" id="IPR050275">
    <property type="entry name" value="PGM_Phosphatase"/>
</dbReference>
<dbReference type="PANTHER" id="PTHR48100:SF1">
    <property type="entry name" value="HISTIDINE PHOSPHATASE FAMILY PROTEIN-RELATED"/>
    <property type="match status" value="1"/>
</dbReference>
<dbReference type="InterPro" id="IPR029033">
    <property type="entry name" value="His_PPase_superfam"/>
</dbReference>
<dbReference type="GO" id="GO:0005737">
    <property type="term" value="C:cytoplasm"/>
    <property type="evidence" value="ECO:0000318"/>
    <property type="project" value="GO_Central"/>
</dbReference>
<keyword evidence="2" id="KW-0413">Isomerase</keyword>
<dbReference type="Pfam" id="PF00300">
    <property type="entry name" value="His_Phos_1"/>
    <property type="match status" value="1"/>
</dbReference>
<dbReference type="OMA" id="LWNFSWM"/>
<dbReference type="Gene3D" id="3.40.50.1240">
    <property type="entry name" value="Phosphoglycerate mutase-like"/>
    <property type="match status" value="1"/>
</dbReference>
<accession>Q54KU1</accession>
<dbReference type="PhylomeDB" id="Q54KU1"/>
<gene>
    <name evidence="4" type="ORF">DDB_G0287099</name>
</gene>
<dbReference type="eggNOG" id="KOG4754">
    <property type="taxonomic scope" value="Eukaryota"/>
</dbReference>
<dbReference type="RefSeq" id="XP_637429.1">
    <property type="nucleotide sequence ID" value="XM_632337.1"/>
</dbReference>
<dbReference type="dictyBase" id="DDB_G0287099"/>
<evidence type="ECO:0000256" key="2">
    <source>
        <dbReference type="ARBA" id="ARBA00023235"/>
    </source>
</evidence>
<dbReference type="EMBL" id="AAFI02000096">
    <property type="protein sequence ID" value="EAL63914.1"/>
    <property type="molecule type" value="Genomic_DNA"/>
</dbReference>
<proteinExistence type="predicted"/>
<dbReference type="GO" id="GO:0016791">
    <property type="term" value="F:phosphatase activity"/>
    <property type="evidence" value="ECO:0000318"/>
    <property type="project" value="GO_Central"/>
</dbReference>
<organism evidence="4 5">
    <name type="scientific">Dictyostelium discoideum</name>
    <name type="common">Social amoeba</name>
    <dbReference type="NCBI Taxonomy" id="44689"/>
    <lineage>
        <taxon>Eukaryota</taxon>
        <taxon>Amoebozoa</taxon>
        <taxon>Evosea</taxon>
        <taxon>Eumycetozoa</taxon>
        <taxon>Dictyostelia</taxon>
        <taxon>Dictyosteliales</taxon>
        <taxon>Dictyosteliaceae</taxon>
        <taxon>Dictyostelium</taxon>
    </lineage>
</organism>
<dbReference type="AlphaFoldDB" id="Q54KU1"/>
<dbReference type="PANTHER" id="PTHR48100">
    <property type="entry name" value="BROAD-SPECIFICITY PHOSPHATASE YOR283W-RELATED"/>
    <property type="match status" value="1"/>
</dbReference>
<keyword evidence="1" id="KW-0324">Glycolysis</keyword>
<keyword evidence="5" id="KW-1185">Reference proteome</keyword>
<sequence>MKEIYIIRHGESTFNKNYNEFEDPYLFDARLTELGKEQANQLSENVNSLLNNIELVITSPLTRALDTTKIALLQLIKDKSIKCLVSSIHRELLTTSDDNGRVKSIIENEYPEFDFSLINDQRWWIPEMEELIELKTNFSIDTDQYFKKIPFRESESSLLKRVEQFKQFLLTRPESSIAIVGHADFFYYFTQPHDLPLNNCQVIKLNLSLSDSKILNPIYLTN</sequence>
<feature type="binding site" evidence="3">
    <location>
        <position position="63"/>
    </location>
    <ligand>
        <name>substrate</name>
    </ligand>
</feature>
<protein>
    <submittedName>
        <fullName evidence="4">Phosphoglycerate/bisphosphoglycerate mutase family protein</fullName>
    </submittedName>
</protein>
<dbReference type="SUPFAM" id="SSF53254">
    <property type="entry name" value="Phosphoglycerate mutase-like"/>
    <property type="match status" value="1"/>
</dbReference>
<dbReference type="SMART" id="SM00855">
    <property type="entry name" value="PGAM"/>
    <property type="match status" value="1"/>
</dbReference>
<dbReference type="GeneID" id="8625962"/>
<feature type="binding site" evidence="3">
    <location>
        <begin position="8"/>
        <end position="15"/>
    </location>
    <ligand>
        <name>substrate</name>
    </ligand>
</feature>